<accession>A0ABW8ASU8</accession>
<proteinExistence type="predicted"/>
<evidence type="ECO:0000259" key="2">
    <source>
        <dbReference type="Pfam" id="PF11160"/>
    </source>
</evidence>
<dbReference type="EMBL" id="JBITLV010000007">
    <property type="protein sequence ID" value="MFI7589173.1"/>
    <property type="molecule type" value="Genomic_DNA"/>
</dbReference>
<keyword evidence="4" id="KW-1185">Reference proteome</keyword>
<feature type="domain" description="Hypervirulence associated protein TUDOR" evidence="2">
    <location>
        <begin position="6"/>
        <end position="64"/>
    </location>
</feature>
<organism evidence="3 4">
    <name type="scientific">Spongisporangium articulatum</name>
    <dbReference type="NCBI Taxonomy" id="3362603"/>
    <lineage>
        <taxon>Bacteria</taxon>
        <taxon>Bacillati</taxon>
        <taxon>Actinomycetota</taxon>
        <taxon>Actinomycetes</taxon>
        <taxon>Kineosporiales</taxon>
        <taxon>Kineosporiaceae</taxon>
        <taxon>Spongisporangium</taxon>
    </lineage>
</organism>
<name>A0ABW8ASU8_9ACTN</name>
<dbReference type="InterPro" id="IPR021331">
    <property type="entry name" value="Hva1_TUDOR"/>
</dbReference>
<dbReference type="Proteomes" id="UP001612915">
    <property type="component" value="Unassembled WGS sequence"/>
</dbReference>
<dbReference type="Pfam" id="PF11160">
    <property type="entry name" value="Hva1_TUDOR"/>
    <property type="match status" value="1"/>
</dbReference>
<protein>
    <submittedName>
        <fullName evidence="3">DUF2945 domain-containing protein</fullName>
    </submittedName>
</protein>
<evidence type="ECO:0000256" key="1">
    <source>
        <dbReference type="SAM" id="MobiDB-lite"/>
    </source>
</evidence>
<sequence>MALRVGSKVSWNTSQGETHGKVVERRTSDFTFDGQHFTASEDDPRFIVESAKTGARAAHTADALTPQH</sequence>
<dbReference type="RefSeq" id="WP_398283635.1">
    <property type="nucleotide sequence ID" value="NZ_JBITLV010000007.1"/>
</dbReference>
<feature type="region of interest" description="Disordered" evidence="1">
    <location>
        <begin position="1"/>
        <end position="22"/>
    </location>
</feature>
<gene>
    <name evidence="3" type="ORF">ACIB24_19080</name>
</gene>
<evidence type="ECO:0000313" key="3">
    <source>
        <dbReference type="EMBL" id="MFI7589173.1"/>
    </source>
</evidence>
<reference evidence="3 4" key="1">
    <citation type="submission" date="2024-10" db="EMBL/GenBank/DDBJ databases">
        <title>The Natural Products Discovery Center: Release of the First 8490 Sequenced Strains for Exploring Actinobacteria Biosynthetic Diversity.</title>
        <authorList>
            <person name="Kalkreuter E."/>
            <person name="Kautsar S.A."/>
            <person name="Yang D."/>
            <person name="Bader C.D."/>
            <person name="Teijaro C.N."/>
            <person name="Fluegel L."/>
            <person name="Davis C.M."/>
            <person name="Simpson J.R."/>
            <person name="Lauterbach L."/>
            <person name="Steele A.D."/>
            <person name="Gui C."/>
            <person name="Meng S."/>
            <person name="Li G."/>
            <person name="Viehrig K."/>
            <person name="Ye F."/>
            <person name="Su P."/>
            <person name="Kiefer A.F."/>
            <person name="Nichols A."/>
            <person name="Cepeda A.J."/>
            <person name="Yan W."/>
            <person name="Fan B."/>
            <person name="Jiang Y."/>
            <person name="Adhikari A."/>
            <person name="Zheng C.-J."/>
            <person name="Schuster L."/>
            <person name="Cowan T.M."/>
            <person name="Smanski M.J."/>
            <person name="Chevrette M.G."/>
            <person name="De Carvalho L.P.S."/>
            <person name="Shen B."/>
        </authorList>
    </citation>
    <scope>NUCLEOTIDE SEQUENCE [LARGE SCALE GENOMIC DNA]</scope>
    <source>
        <strain evidence="3 4">NPDC049639</strain>
    </source>
</reference>
<evidence type="ECO:0000313" key="4">
    <source>
        <dbReference type="Proteomes" id="UP001612915"/>
    </source>
</evidence>
<comment type="caution">
    <text evidence="3">The sequence shown here is derived from an EMBL/GenBank/DDBJ whole genome shotgun (WGS) entry which is preliminary data.</text>
</comment>